<feature type="domain" description="MADF" evidence="2">
    <location>
        <begin position="74"/>
        <end position="122"/>
    </location>
</feature>
<dbReference type="Proteomes" id="UP001152562">
    <property type="component" value="Unassembled WGS sequence"/>
</dbReference>
<organism evidence="3 4">
    <name type="scientific">Pieris brassicae</name>
    <name type="common">White butterfly</name>
    <name type="synonym">Large white butterfly</name>
    <dbReference type="NCBI Taxonomy" id="7116"/>
    <lineage>
        <taxon>Eukaryota</taxon>
        <taxon>Metazoa</taxon>
        <taxon>Ecdysozoa</taxon>
        <taxon>Arthropoda</taxon>
        <taxon>Hexapoda</taxon>
        <taxon>Insecta</taxon>
        <taxon>Pterygota</taxon>
        <taxon>Neoptera</taxon>
        <taxon>Endopterygota</taxon>
        <taxon>Lepidoptera</taxon>
        <taxon>Glossata</taxon>
        <taxon>Ditrysia</taxon>
        <taxon>Papilionoidea</taxon>
        <taxon>Pieridae</taxon>
        <taxon>Pierinae</taxon>
        <taxon>Pieris</taxon>
    </lineage>
</organism>
<comment type="caution">
    <text evidence="3">The sequence shown here is derived from an EMBL/GenBank/DDBJ whole genome shotgun (WGS) entry which is preliminary data.</text>
</comment>
<gene>
    <name evidence="3" type="ORF">PIBRA_LOCUS6950</name>
</gene>
<dbReference type="Pfam" id="PF10545">
    <property type="entry name" value="MADF_DNA_bdg"/>
    <property type="match status" value="1"/>
</dbReference>
<evidence type="ECO:0000313" key="4">
    <source>
        <dbReference type="Proteomes" id="UP001152562"/>
    </source>
</evidence>
<dbReference type="InterPro" id="IPR006578">
    <property type="entry name" value="MADF-dom"/>
</dbReference>
<evidence type="ECO:0000259" key="2">
    <source>
        <dbReference type="PROSITE" id="PS51029"/>
    </source>
</evidence>
<name>A0A9P0XD00_PIEBR</name>
<protein>
    <recommendedName>
        <fullName evidence="2">MADF domain-containing protein</fullName>
    </recommendedName>
</protein>
<keyword evidence="4" id="KW-1185">Reference proteome</keyword>
<proteinExistence type="predicted"/>
<sequence>MEDVGMKPGSCGDKTRLHLVKTSRRGLLRPYKTCGLWGRAVLCGGRRAARAQSSPGARRRPPHSSRHSAGDMEHFIEAVRRYPCLWDTAAPEYRDQELKDAAWADLVKDTDLTSGTPRLSHL</sequence>
<feature type="compositionally biased region" description="Basic residues" evidence="1">
    <location>
        <begin position="57"/>
        <end position="66"/>
    </location>
</feature>
<evidence type="ECO:0000313" key="3">
    <source>
        <dbReference type="EMBL" id="CAH4030284.1"/>
    </source>
</evidence>
<reference evidence="3" key="1">
    <citation type="submission" date="2022-05" db="EMBL/GenBank/DDBJ databases">
        <authorList>
            <person name="Okamura Y."/>
        </authorList>
    </citation>
    <scope>NUCLEOTIDE SEQUENCE</scope>
</reference>
<evidence type="ECO:0000256" key="1">
    <source>
        <dbReference type="SAM" id="MobiDB-lite"/>
    </source>
</evidence>
<accession>A0A9P0XD00</accession>
<feature type="region of interest" description="Disordered" evidence="1">
    <location>
        <begin position="46"/>
        <end position="71"/>
    </location>
</feature>
<dbReference type="PROSITE" id="PS51029">
    <property type="entry name" value="MADF"/>
    <property type="match status" value="1"/>
</dbReference>
<dbReference type="EMBL" id="CALOZG010000010">
    <property type="protein sequence ID" value="CAH4030284.1"/>
    <property type="molecule type" value="Genomic_DNA"/>
</dbReference>
<dbReference type="AlphaFoldDB" id="A0A9P0XD00"/>